<sequence>MLRMRLLMSVTIVEATNNTLRSELFQATSKMLQEVTAQECPYL</sequence>
<reference evidence="1 2" key="1">
    <citation type="submission" date="2012-02" db="EMBL/GenBank/DDBJ databases">
        <title>Complete sequence of chromosome of Singulisphaera acidiphila DSM 18658.</title>
        <authorList>
            <consortium name="US DOE Joint Genome Institute (JGI-PGF)"/>
            <person name="Lucas S."/>
            <person name="Copeland A."/>
            <person name="Lapidus A."/>
            <person name="Glavina del Rio T."/>
            <person name="Dalin E."/>
            <person name="Tice H."/>
            <person name="Bruce D."/>
            <person name="Goodwin L."/>
            <person name="Pitluck S."/>
            <person name="Peters L."/>
            <person name="Ovchinnikova G."/>
            <person name="Chertkov O."/>
            <person name="Kyrpides N."/>
            <person name="Mavromatis K."/>
            <person name="Ivanova N."/>
            <person name="Brettin T."/>
            <person name="Detter J.C."/>
            <person name="Han C."/>
            <person name="Larimer F."/>
            <person name="Land M."/>
            <person name="Hauser L."/>
            <person name="Markowitz V."/>
            <person name="Cheng J.-F."/>
            <person name="Hugenholtz P."/>
            <person name="Woyke T."/>
            <person name="Wu D."/>
            <person name="Tindall B."/>
            <person name="Pomrenke H."/>
            <person name="Brambilla E."/>
            <person name="Klenk H.-P."/>
            <person name="Eisen J.A."/>
        </authorList>
    </citation>
    <scope>NUCLEOTIDE SEQUENCE [LARGE SCALE GENOMIC DNA]</scope>
    <source>
        <strain evidence="2">ATCC BAA-1392 / DSM 18658 / VKM B-2454 / MOB10</strain>
    </source>
</reference>
<dbReference type="AlphaFoldDB" id="L0DC75"/>
<evidence type="ECO:0000313" key="1">
    <source>
        <dbReference type="EMBL" id="AGA26837.1"/>
    </source>
</evidence>
<accession>L0DC75</accession>
<proteinExistence type="predicted"/>
<dbReference type="STRING" id="886293.Sinac_2530"/>
<gene>
    <name evidence="1" type="ordered locus">Sinac_2530</name>
</gene>
<name>L0DC75_SINAD</name>
<dbReference type="HOGENOM" id="CLU_3239646_0_0_0"/>
<organism evidence="1 2">
    <name type="scientific">Singulisphaera acidiphila (strain ATCC BAA-1392 / DSM 18658 / VKM B-2454 / MOB10)</name>
    <dbReference type="NCBI Taxonomy" id="886293"/>
    <lineage>
        <taxon>Bacteria</taxon>
        <taxon>Pseudomonadati</taxon>
        <taxon>Planctomycetota</taxon>
        <taxon>Planctomycetia</taxon>
        <taxon>Isosphaerales</taxon>
        <taxon>Isosphaeraceae</taxon>
        <taxon>Singulisphaera</taxon>
    </lineage>
</organism>
<dbReference type="EMBL" id="CP003364">
    <property type="protein sequence ID" value="AGA26837.1"/>
    <property type="molecule type" value="Genomic_DNA"/>
</dbReference>
<dbReference type="Proteomes" id="UP000010798">
    <property type="component" value="Chromosome"/>
</dbReference>
<keyword evidence="2" id="KW-1185">Reference proteome</keyword>
<evidence type="ECO:0000313" key="2">
    <source>
        <dbReference type="Proteomes" id="UP000010798"/>
    </source>
</evidence>
<protein>
    <submittedName>
        <fullName evidence="1">Uncharacterized protein</fullName>
    </submittedName>
</protein>
<dbReference type="KEGG" id="saci:Sinac_2530"/>